<accession>A0A939T547</accession>
<sequence>MASVIVIAMLLLGLLFVGFIVLLVVVGVQSAKAERQRVEGVQAWAAWHRWYLSHGDAQVPWRDRVEYRRFRIQRLLNGDIGGLRASISDCTYETQRSTTDANGQSQTTTVVHPIVVLTVQLTGVRPDMALAERGLGSRMARALGKAQQLETGYAEFDRRFTMAAADPWGAREYLSPALIQAQLSGQIPPWSLRGGELLIVVNGALRAESLDYHVWTLRYLAELLGHRF</sequence>
<evidence type="ECO:0000256" key="1">
    <source>
        <dbReference type="SAM" id="Phobius"/>
    </source>
</evidence>
<keyword evidence="1" id="KW-1133">Transmembrane helix</keyword>
<comment type="caution">
    <text evidence="2">The sequence shown here is derived from an EMBL/GenBank/DDBJ whole genome shotgun (WGS) entry which is preliminary data.</text>
</comment>
<protein>
    <submittedName>
        <fullName evidence="2">Uncharacterized protein</fullName>
    </submittedName>
</protein>
<dbReference type="EMBL" id="JAGEOJ010000020">
    <property type="protein sequence ID" value="MBO2453321.1"/>
    <property type="molecule type" value="Genomic_DNA"/>
</dbReference>
<name>A0A939T547_9ACTN</name>
<reference evidence="2" key="1">
    <citation type="submission" date="2021-03" db="EMBL/GenBank/DDBJ databases">
        <authorList>
            <person name="Kanchanasin P."/>
            <person name="Saeng-In P."/>
            <person name="Phongsopitanun W."/>
            <person name="Yuki M."/>
            <person name="Kudo T."/>
            <person name="Ohkuma M."/>
            <person name="Tanasupawat S."/>
        </authorList>
    </citation>
    <scope>NUCLEOTIDE SEQUENCE</scope>
    <source>
        <strain evidence="2">GKU 128</strain>
    </source>
</reference>
<keyword evidence="3" id="KW-1185">Reference proteome</keyword>
<proteinExistence type="predicted"/>
<evidence type="ECO:0000313" key="3">
    <source>
        <dbReference type="Proteomes" id="UP000669179"/>
    </source>
</evidence>
<gene>
    <name evidence="2" type="ORF">J4573_39930</name>
</gene>
<evidence type="ECO:0000313" key="2">
    <source>
        <dbReference type="EMBL" id="MBO2453321.1"/>
    </source>
</evidence>
<organism evidence="2 3">
    <name type="scientific">Actinomadura barringtoniae</name>
    <dbReference type="NCBI Taxonomy" id="1427535"/>
    <lineage>
        <taxon>Bacteria</taxon>
        <taxon>Bacillati</taxon>
        <taxon>Actinomycetota</taxon>
        <taxon>Actinomycetes</taxon>
        <taxon>Streptosporangiales</taxon>
        <taxon>Thermomonosporaceae</taxon>
        <taxon>Actinomadura</taxon>
    </lineage>
</organism>
<feature type="transmembrane region" description="Helical" evidence="1">
    <location>
        <begin position="6"/>
        <end position="28"/>
    </location>
</feature>
<keyword evidence="1" id="KW-0812">Transmembrane</keyword>
<dbReference type="AlphaFoldDB" id="A0A939T547"/>
<dbReference type="Proteomes" id="UP000669179">
    <property type="component" value="Unassembled WGS sequence"/>
</dbReference>
<dbReference type="RefSeq" id="WP_208261347.1">
    <property type="nucleotide sequence ID" value="NZ_JAGEOJ010000020.1"/>
</dbReference>
<keyword evidence="1" id="KW-0472">Membrane</keyword>